<evidence type="ECO:0000256" key="1">
    <source>
        <dbReference type="SAM" id="SignalP"/>
    </source>
</evidence>
<keyword evidence="1" id="KW-0732">Signal</keyword>
<evidence type="ECO:0000313" key="2">
    <source>
        <dbReference type="EMBL" id="SNU98258.1"/>
    </source>
</evidence>
<reference evidence="2 3" key="1">
    <citation type="submission" date="2017-06" db="EMBL/GenBank/DDBJ databases">
        <authorList>
            <consortium name="Pathogen Informatics"/>
        </authorList>
    </citation>
    <scope>NUCLEOTIDE SEQUENCE [LARGE SCALE GENOMIC DNA]</scope>
    <source>
        <strain evidence="2 3">NCTC10570</strain>
    </source>
</reference>
<dbReference type="InterPro" id="IPR038180">
    <property type="entry name" value="FlgT_N_sf"/>
</dbReference>
<organism evidence="2 3">
    <name type="scientific">Megamonas hypermegale</name>
    <dbReference type="NCBI Taxonomy" id="158847"/>
    <lineage>
        <taxon>Bacteria</taxon>
        <taxon>Bacillati</taxon>
        <taxon>Bacillota</taxon>
        <taxon>Negativicutes</taxon>
        <taxon>Selenomonadales</taxon>
        <taxon>Selenomonadaceae</taxon>
        <taxon>Megamonas</taxon>
    </lineage>
</organism>
<accession>A0A239TM08</accession>
<evidence type="ECO:0000313" key="3">
    <source>
        <dbReference type="Proteomes" id="UP000215383"/>
    </source>
</evidence>
<dbReference type="Proteomes" id="UP000215383">
    <property type="component" value="Chromosome 1"/>
</dbReference>
<dbReference type="RefSeq" id="WP_027890748.1">
    <property type="nucleotide sequence ID" value="NZ_LT906446.1"/>
</dbReference>
<dbReference type="eggNOG" id="COG1462">
    <property type="taxonomic scope" value="Bacteria"/>
</dbReference>
<proteinExistence type="predicted"/>
<dbReference type="Gene3D" id="3.30.1660.40">
    <property type="entry name" value="FlgT, N-terminal domain"/>
    <property type="match status" value="1"/>
</dbReference>
<name>A0A239TM08_9FIRM</name>
<keyword evidence="3" id="KW-1185">Reference proteome</keyword>
<dbReference type="EMBL" id="LT906446">
    <property type="protein sequence ID" value="SNU98258.1"/>
    <property type="molecule type" value="Genomic_DNA"/>
</dbReference>
<feature type="signal peptide" evidence="1">
    <location>
        <begin position="1"/>
        <end position="21"/>
    </location>
</feature>
<dbReference type="GeneID" id="78506917"/>
<dbReference type="AlphaFoldDB" id="A0A239TM08"/>
<protein>
    <submittedName>
        <fullName evidence="2">Protein of uncharacterized function, DUF400</fullName>
    </submittedName>
</protein>
<gene>
    <name evidence="2" type="ORF">SAMEA4364220_00898</name>
</gene>
<sequence>MKKIIYICIMVFFCWFNVASAQQITVSGYGTTTDEAERDALRNAVEQAVGTLVDSATLVQNNMLINDEIYTQSRGYITNYTVVSQKMNGDGTYEVMINANVDTNPNSKLMNELTRLGIINRQLRDPKIAVVIPEYHIRARVPDPAGETAVIRKLIDAGFSRITDISDTRYNLNKLSALTKQDMENIARSRNVDILIVGEAFSEGVGDVGKFLPTGRNTGIVSCKARLEAKIFIAKTGQIISANGTYGTAADLTEYIAGKKALNDAGEKMGDYIVEKLLNYGSSTRQNLEVVVTATDFNKINAINSAMQKIRGVESSMVTDYNNGKATLSVKFSGTPQTLFNQLNQAVNFNINMQSLSYNTLSISAY</sequence>
<feature type="chain" id="PRO_5011316142" evidence="1">
    <location>
        <begin position="22"/>
        <end position="366"/>
    </location>
</feature>